<keyword evidence="3" id="KW-1185">Reference proteome</keyword>
<reference evidence="3" key="1">
    <citation type="submission" date="2016-10" db="EMBL/GenBank/DDBJ databases">
        <authorList>
            <person name="Varghese N."/>
            <person name="Submissions S."/>
        </authorList>
    </citation>
    <scope>NUCLEOTIDE SEQUENCE [LARGE SCALE GENOMIC DNA]</scope>
    <source>
        <strain evidence="3">DSM 19315</strain>
    </source>
</reference>
<gene>
    <name evidence="2" type="ORF">SAMN04487988_11215</name>
</gene>
<sequence>MRNISESILNYLKMKHSGAILISGDWGSGKSYFLKNKVLPYVKDHTEFLPVMVSLYGEETRSGIAKKIIYGFLDSKVGIGKFSFQKIAGWISKAAPYIPKINDYVDLSKIIDGSEENILRFLPSEKVLVVLDDLERKSDKLRMEDLLGLVNDLVENSEIKVILVANKKQINPEDLKFEEKTIERSLEFSPDLVEVFESLNEVYKNTSIGDFLNNHKDLIIESLIKKTDDDSLNREITEAFSNIRTLKFALEHFKFIFETFFNDSKLSEVEISQLKNIWIFVLSVSAEFKSNSLTLHDKKNIDKQVTTFLDLDLSEIFEESKDTEEPKENYSKSFKDKYYNRLGEKYIFYPEIYDFLLGGFPIEQSKFSATLENAFHLEEGEVKESYILLNEVLRERMDMSSQDFISKLKRLLSLVEIGEFVGPLDYINIAAVSLEYAGFIGYNRDEIKQKIGEGLRLGMMKSDFVERDITTLEMALGGNMNDELKDLVDIANYTLNERKVQLKQQERNEIIALFKSDFSDFVNQFTDENSVGDGKYVYNSYLDILTKDEIESFVKGIKWEETWKLQQLIDSRYLRSHNVFNYSREEIFLKRLKTEINSYSDQNSNIICHEFKTRILPKVEKAIERFTSPKIL</sequence>
<dbReference type="OrthoDB" id="88903at2"/>
<dbReference type="AlphaFoldDB" id="A0A1I2W9C3"/>
<dbReference type="InterPro" id="IPR011646">
    <property type="entry name" value="KAP_P-loop"/>
</dbReference>
<name>A0A1I2W9C3_9BACT</name>
<dbReference type="STRING" id="435880.SAMN04487988_11215"/>
<feature type="domain" description="KAP NTPase" evidence="1">
    <location>
        <begin position="3"/>
        <end position="179"/>
    </location>
</feature>
<dbReference type="EMBL" id="FOPC01000012">
    <property type="protein sequence ID" value="SFG98014.1"/>
    <property type="molecule type" value="Genomic_DNA"/>
</dbReference>
<evidence type="ECO:0000259" key="1">
    <source>
        <dbReference type="Pfam" id="PF07693"/>
    </source>
</evidence>
<dbReference type="RefSeq" id="WP_092793208.1">
    <property type="nucleotide sequence ID" value="NZ_FOPC01000012.1"/>
</dbReference>
<evidence type="ECO:0000313" key="2">
    <source>
        <dbReference type="EMBL" id="SFG98014.1"/>
    </source>
</evidence>
<dbReference type="Pfam" id="PF07693">
    <property type="entry name" value="KAP_NTPase"/>
    <property type="match status" value="1"/>
</dbReference>
<dbReference type="SUPFAM" id="SSF52540">
    <property type="entry name" value="P-loop containing nucleoside triphosphate hydrolases"/>
    <property type="match status" value="1"/>
</dbReference>
<protein>
    <submittedName>
        <fullName evidence="2">KAP family P-loop domain-containing protein</fullName>
    </submittedName>
</protein>
<dbReference type="Gene3D" id="3.40.50.300">
    <property type="entry name" value="P-loop containing nucleotide triphosphate hydrolases"/>
    <property type="match status" value="1"/>
</dbReference>
<dbReference type="InterPro" id="IPR027417">
    <property type="entry name" value="P-loop_NTPase"/>
</dbReference>
<dbReference type="Proteomes" id="UP000199642">
    <property type="component" value="Unassembled WGS sequence"/>
</dbReference>
<accession>A0A1I2W9C3</accession>
<organism evidence="2 3">
    <name type="scientific">Algoriphagus hitonicola</name>
    <dbReference type="NCBI Taxonomy" id="435880"/>
    <lineage>
        <taxon>Bacteria</taxon>
        <taxon>Pseudomonadati</taxon>
        <taxon>Bacteroidota</taxon>
        <taxon>Cytophagia</taxon>
        <taxon>Cytophagales</taxon>
        <taxon>Cyclobacteriaceae</taxon>
        <taxon>Algoriphagus</taxon>
    </lineage>
</organism>
<evidence type="ECO:0000313" key="3">
    <source>
        <dbReference type="Proteomes" id="UP000199642"/>
    </source>
</evidence>
<proteinExistence type="predicted"/>